<dbReference type="EMBL" id="QUTF01015517">
    <property type="protein sequence ID" value="RHZ09159.1"/>
    <property type="molecule type" value="Genomic_DNA"/>
</dbReference>
<evidence type="ECO:0000313" key="3">
    <source>
        <dbReference type="EMBL" id="RHY36969.1"/>
    </source>
</evidence>
<accession>A0A396ZQE1</accession>
<reference evidence="8 9" key="2">
    <citation type="submission" date="2018-08" db="EMBL/GenBank/DDBJ databases">
        <title>Aphanomyces genome sequencing and annotation.</title>
        <authorList>
            <person name="Minardi D."/>
            <person name="Oidtmann B."/>
            <person name="Van Der Giezen M."/>
            <person name="Studholme D.J."/>
        </authorList>
    </citation>
    <scope>NUCLEOTIDE SEQUENCE [LARGE SCALE GENOMIC DNA]</scope>
    <source>
        <strain evidence="6 9">197901</strain>
        <strain evidence="5 13">FDL457</strain>
        <strain evidence="2 8">Kv</strain>
        <strain evidence="4 12">Si</strain>
        <strain evidence="3 10">Yx</strain>
    </source>
</reference>
<dbReference type="Proteomes" id="UP000265427">
    <property type="component" value="Unassembled WGS sequence"/>
</dbReference>
<evidence type="ECO:0000313" key="5">
    <source>
        <dbReference type="EMBL" id="RHZ09159.1"/>
    </source>
</evidence>
<name>A0A396ZQE1_APHAT</name>
<evidence type="ECO:0000256" key="1">
    <source>
        <dbReference type="SAM" id="SignalP"/>
    </source>
</evidence>
<evidence type="ECO:0000313" key="4">
    <source>
        <dbReference type="EMBL" id="RHY76466.1"/>
    </source>
</evidence>
<dbReference type="VEuPathDB" id="FungiDB:H257_19375"/>
<evidence type="ECO:0000313" key="12">
    <source>
        <dbReference type="Proteomes" id="UP000283543"/>
    </source>
</evidence>
<dbReference type="Proteomes" id="UP000286510">
    <property type="component" value="Unassembled WGS sequence"/>
</dbReference>
<dbReference type="EMBL" id="QUTB01001167">
    <property type="protein sequence ID" value="RHY76466.1"/>
    <property type="molecule type" value="Genomic_DNA"/>
</dbReference>
<protein>
    <submittedName>
        <fullName evidence="2">Uncharacterized protein</fullName>
    </submittedName>
</protein>
<dbReference type="AlphaFoldDB" id="A0A396ZQE1"/>
<proteinExistence type="predicted"/>
<organism evidence="2 8">
    <name type="scientific">Aphanomyces astaci</name>
    <name type="common">Crayfish plague agent</name>
    <dbReference type="NCBI Taxonomy" id="112090"/>
    <lineage>
        <taxon>Eukaryota</taxon>
        <taxon>Sar</taxon>
        <taxon>Stramenopiles</taxon>
        <taxon>Oomycota</taxon>
        <taxon>Saprolegniomycetes</taxon>
        <taxon>Saprolegniales</taxon>
        <taxon>Verrucalvaceae</taxon>
        <taxon>Aphanomyces</taxon>
    </lineage>
</organism>
<sequence length="163" mass="18178">MKFLAALVHAAVAAVPAASEVVFDNARSNTGPFGLGFSIHNTTWAVRFRTPAPDYPNCNESIAFGFIHISDTVDGAKYQYQWTPKPPIHVEFNTTYWFTVSSTSKTWAKHPVWVEGYKKFYNADDPLGDVRIAHWNGGGPWKLLSLKYGRDIPSLEVHATYGS</sequence>
<dbReference type="EMBL" id="QUTA01000766">
    <property type="protein sequence ID" value="RHY36969.1"/>
    <property type="molecule type" value="Genomic_DNA"/>
</dbReference>
<feature type="signal peptide" evidence="1">
    <location>
        <begin position="1"/>
        <end position="19"/>
    </location>
</feature>
<evidence type="ECO:0000313" key="13">
    <source>
        <dbReference type="Proteomes" id="UP000286510"/>
    </source>
</evidence>
<dbReference type="Proteomes" id="UP000266239">
    <property type="component" value="Unassembled WGS sequence"/>
</dbReference>
<evidence type="ECO:0000313" key="2">
    <source>
        <dbReference type="EMBL" id="RHX96815.1"/>
    </source>
</evidence>
<dbReference type="EMBL" id="QUSZ01011743">
    <property type="protein sequence ID" value="RHX96815.1"/>
    <property type="molecule type" value="Genomic_DNA"/>
</dbReference>
<keyword evidence="1" id="KW-0732">Signal</keyword>
<evidence type="ECO:0000313" key="7">
    <source>
        <dbReference type="EMBL" id="RLO12811.1"/>
    </source>
</evidence>
<dbReference type="Proteomes" id="UP000275652">
    <property type="component" value="Unassembled WGS sequence"/>
</dbReference>
<evidence type="ECO:0000313" key="6">
    <source>
        <dbReference type="EMBL" id="RHZ10260.1"/>
    </source>
</evidence>
<reference evidence="7 11" key="1">
    <citation type="journal article" date="2018" name="J. Invertebr. Pathol.">
        <title>New genotyping method for the causative agent of crayfish plague (Aphanomyces astaci) based on whole genome data.</title>
        <authorList>
            <person name="Minardi D."/>
            <person name="Studholme D.J."/>
            <person name="van der Giezen M."/>
            <person name="Pretto T."/>
            <person name="Oidtmann B."/>
        </authorList>
    </citation>
    <scope>NUCLEOTIDE SEQUENCE [LARGE SCALE GENOMIC DNA]</scope>
    <source>
        <strain evidence="7 11">KB13</strain>
    </source>
</reference>
<evidence type="ECO:0000313" key="8">
    <source>
        <dbReference type="Proteomes" id="UP000265427"/>
    </source>
</evidence>
<feature type="chain" id="PRO_5039987475" evidence="1">
    <location>
        <begin position="20"/>
        <end position="163"/>
    </location>
</feature>
<dbReference type="EMBL" id="QUTE01011323">
    <property type="protein sequence ID" value="RHZ10260.1"/>
    <property type="molecule type" value="Genomic_DNA"/>
</dbReference>
<dbReference type="Proteomes" id="UP000283543">
    <property type="component" value="Unassembled WGS sequence"/>
</dbReference>
<comment type="caution">
    <text evidence="2">The sequence shown here is derived from an EMBL/GenBank/DDBJ whole genome shotgun (WGS) entry which is preliminary data.</text>
</comment>
<evidence type="ECO:0000313" key="11">
    <source>
        <dbReference type="Proteomes" id="UP000275652"/>
    </source>
</evidence>
<dbReference type="Proteomes" id="UP000266196">
    <property type="component" value="Unassembled WGS sequence"/>
</dbReference>
<evidence type="ECO:0000313" key="10">
    <source>
        <dbReference type="Proteomes" id="UP000266239"/>
    </source>
</evidence>
<gene>
    <name evidence="3" type="ORF">DYB25_009833</name>
    <name evidence="5" type="ORF">DYB26_015507</name>
    <name evidence="7" type="ORF">DYB28_012031</name>
    <name evidence="6" type="ORF">DYB31_009027</name>
    <name evidence="4" type="ORF">DYB34_014392</name>
    <name evidence="2" type="ORF">DYB36_014442</name>
</gene>
<evidence type="ECO:0000313" key="9">
    <source>
        <dbReference type="Proteomes" id="UP000266196"/>
    </source>
</evidence>
<dbReference type="EMBL" id="QUTI01011686">
    <property type="protein sequence ID" value="RLO12811.1"/>
    <property type="molecule type" value="Genomic_DNA"/>
</dbReference>